<dbReference type="Pfam" id="PF14508">
    <property type="entry name" value="GH97_N"/>
    <property type="match status" value="1"/>
</dbReference>
<gene>
    <name evidence="6" type="ORF">DWB78_16435</name>
    <name evidence="7" type="ORF">SAMN05216278_3366</name>
</gene>
<dbReference type="GO" id="GO:0016798">
    <property type="term" value="F:hydrolase activity, acting on glycosyl bonds"/>
    <property type="evidence" value="ECO:0007669"/>
    <property type="project" value="UniProtKB-KW"/>
</dbReference>
<protein>
    <submittedName>
        <fullName evidence="6">Glycoside hydrolase family 97 protein</fullName>
    </submittedName>
    <submittedName>
        <fullName evidence="7">Glycosyl-hydrolase 97 C-terminal, oligomerisation</fullName>
    </submittedName>
</protein>
<name>A0A1H1FRA3_9EURY</name>
<dbReference type="EMBL" id="FNKQ01000004">
    <property type="protein sequence ID" value="SDR03441.1"/>
    <property type="molecule type" value="Genomic_DNA"/>
</dbReference>
<evidence type="ECO:0000259" key="3">
    <source>
        <dbReference type="Pfam" id="PF10566"/>
    </source>
</evidence>
<dbReference type="InterPro" id="IPR017853">
    <property type="entry name" value="GH"/>
</dbReference>
<dbReference type="PANTHER" id="PTHR35803:SF2">
    <property type="entry name" value="RETAINING ALPHA-GALACTOSIDASE"/>
    <property type="match status" value="1"/>
</dbReference>
<evidence type="ECO:0000313" key="7">
    <source>
        <dbReference type="EMBL" id="SDR03441.1"/>
    </source>
</evidence>
<evidence type="ECO:0000256" key="1">
    <source>
        <dbReference type="ARBA" id="ARBA00022801"/>
    </source>
</evidence>
<evidence type="ECO:0000313" key="8">
    <source>
        <dbReference type="Proteomes" id="UP000199289"/>
    </source>
</evidence>
<keyword evidence="1 7" id="KW-0378">Hydrolase</keyword>
<reference evidence="7" key="2">
    <citation type="submission" date="2016-10" db="EMBL/GenBank/DDBJ databases">
        <authorList>
            <person name="de Groot N.N."/>
        </authorList>
    </citation>
    <scope>NUCLEOTIDE SEQUENCE [LARGE SCALE GENOMIC DNA]</scope>
    <source>
        <strain evidence="7">CGMCC 1.12397</strain>
    </source>
</reference>
<dbReference type="Proteomes" id="UP000255421">
    <property type="component" value="Unassembled WGS sequence"/>
</dbReference>
<feature type="domain" description="Glycosyl-hydrolase 97 C-terminal oligomerisation" evidence="5">
    <location>
        <begin position="497"/>
        <end position="585"/>
    </location>
</feature>
<dbReference type="GO" id="GO:0030246">
    <property type="term" value="F:carbohydrate binding"/>
    <property type="evidence" value="ECO:0007669"/>
    <property type="project" value="InterPro"/>
</dbReference>
<accession>A0A1H1FRA3</accession>
<dbReference type="InterPro" id="IPR013780">
    <property type="entry name" value="Glyco_hydro_b"/>
</dbReference>
<dbReference type="Gene3D" id="2.70.98.10">
    <property type="match status" value="1"/>
</dbReference>
<dbReference type="Gene3D" id="2.60.40.1180">
    <property type="entry name" value="Golgi alpha-mannosidase II"/>
    <property type="match status" value="1"/>
</dbReference>
<keyword evidence="9" id="KW-1185">Reference proteome</keyword>
<proteinExistence type="predicted"/>
<reference evidence="6 9" key="3">
    <citation type="submission" date="2018-07" db="EMBL/GenBank/DDBJ databases">
        <title>Genome sequence of extremly halophilic archaeon Halopelagius longus strain BC12-B1.</title>
        <authorList>
            <person name="Zhang X."/>
        </authorList>
    </citation>
    <scope>NUCLEOTIDE SEQUENCE [LARGE SCALE GENOMIC DNA]</scope>
    <source>
        <strain evidence="6 9">BC12-B1</strain>
    </source>
</reference>
<organism evidence="7 8">
    <name type="scientific">Halopelagius longus</name>
    <dbReference type="NCBI Taxonomy" id="1236180"/>
    <lineage>
        <taxon>Archaea</taxon>
        <taxon>Methanobacteriati</taxon>
        <taxon>Methanobacteriota</taxon>
        <taxon>Stenosarchaea group</taxon>
        <taxon>Halobacteria</taxon>
        <taxon>Halobacteriales</taxon>
        <taxon>Haloferacaceae</taxon>
    </lineage>
</organism>
<feature type="domain" description="Glycosyl-hydrolase 97 catalytic" evidence="3">
    <location>
        <begin position="270"/>
        <end position="412"/>
    </location>
</feature>
<keyword evidence="2" id="KW-0326">Glycosidase</keyword>
<evidence type="ECO:0000256" key="2">
    <source>
        <dbReference type="ARBA" id="ARBA00023295"/>
    </source>
</evidence>
<evidence type="ECO:0000259" key="5">
    <source>
        <dbReference type="Pfam" id="PF14509"/>
    </source>
</evidence>
<dbReference type="RefSeq" id="WP_092538853.1">
    <property type="nucleotide sequence ID" value="NZ_FNKQ01000004.1"/>
</dbReference>
<dbReference type="InterPro" id="IPR013785">
    <property type="entry name" value="Aldolase_TIM"/>
</dbReference>
<dbReference type="SUPFAM" id="SSF51445">
    <property type="entry name" value="(Trans)glycosidases"/>
    <property type="match status" value="1"/>
</dbReference>
<dbReference type="InterPro" id="IPR029483">
    <property type="entry name" value="GH97_C"/>
</dbReference>
<dbReference type="PANTHER" id="PTHR35803">
    <property type="entry name" value="GLUCAN 1,4-ALPHA-GLUCOSIDASE SUSB-RELATED"/>
    <property type="match status" value="1"/>
</dbReference>
<dbReference type="InterPro" id="IPR052720">
    <property type="entry name" value="Glycosyl_hydrolase_97"/>
</dbReference>
<dbReference type="InterPro" id="IPR014718">
    <property type="entry name" value="GH-type_carb-bd"/>
</dbReference>
<dbReference type="AlphaFoldDB" id="A0A1H1FRA3"/>
<dbReference type="Pfam" id="PF14509">
    <property type="entry name" value="GH97_C"/>
    <property type="match status" value="1"/>
</dbReference>
<feature type="domain" description="Glycosyl-hydrolase 97 N-terminal" evidence="4">
    <location>
        <begin position="25"/>
        <end position="245"/>
    </location>
</feature>
<dbReference type="EMBL" id="QQST01000002">
    <property type="protein sequence ID" value="RDI70201.1"/>
    <property type="molecule type" value="Genomic_DNA"/>
</dbReference>
<dbReference type="Pfam" id="PF10566">
    <property type="entry name" value="Glyco_hydro_97"/>
    <property type="match status" value="1"/>
</dbReference>
<dbReference type="InterPro" id="IPR019563">
    <property type="entry name" value="GH97_catalytic"/>
</dbReference>
<evidence type="ECO:0000259" key="4">
    <source>
        <dbReference type="Pfam" id="PF14508"/>
    </source>
</evidence>
<evidence type="ECO:0000313" key="6">
    <source>
        <dbReference type="EMBL" id="RDI70201.1"/>
    </source>
</evidence>
<sequence>MKTISHDSGDLEVGIDFSEPSSALRAFDGGTKVIDPSPIGIDTPDGPFPEAYDLVGRNTRTVEETIETARGKATTRRRRWTLATYTFESENGHAVDFEVCVTDDGIAYRYRIDGDGGMLLHGGEQNGPQERSGFRFPAGAVSWLFEYDHDHESVGKHYSASLADGEFTPPGLFRVNGSWVLVGEAGVDGGYAASRLTTSEHDRGYEFRTPDTTLRLAFPAATPWRVAVIGDLSAIAESTLIPDLVDGPDTNGGNAPVAVDADDDWVETGRVAWSWWGENRSPSDFERQKEHVNYAAERGWEYVLVDEGWDEEWVPDLVEYATEREVGIFLWAHWTELHRDDDRERRLDRWSDWGIAGVKVDFMDADDQGRHQFYDRFMEATAERELLVNFHGSIVPTGLSRRWPHVLTYEGVKGAEHHQWTGLPPEHNTILPFTRNVVGPMDYTPVTFSAENRLTSVGHELALSVIFESGLQHLADDIEEYAARPAAEWFLERVPAAWDETVLLRGRPGSEAVLARRRGGDWFVGAITAGPARTVEIPLTFLDAAREAQVVHEGTDGGSLVRDRRRLEPGETLGINVADNGGFCLYAPE</sequence>
<dbReference type="Gene3D" id="3.20.20.70">
    <property type="entry name" value="Aldolase class I"/>
    <property type="match status" value="1"/>
</dbReference>
<evidence type="ECO:0000313" key="9">
    <source>
        <dbReference type="Proteomes" id="UP000255421"/>
    </source>
</evidence>
<reference evidence="8" key="1">
    <citation type="submission" date="2016-10" db="EMBL/GenBank/DDBJ databases">
        <authorList>
            <person name="Varghese N."/>
            <person name="Submissions S."/>
        </authorList>
    </citation>
    <scope>NUCLEOTIDE SEQUENCE [LARGE SCALE GENOMIC DNA]</scope>
    <source>
        <strain evidence="8">CGMCC 1.12397</strain>
    </source>
</reference>
<dbReference type="OrthoDB" id="18576at2157"/>
<dbReference type="InterPro" id="IPR029486">
    <property type="entry name" value="GH97_N"/>
</dbReference>
<dbReference type="Proteomes" id="UP000199289">
    <property type="component" value="Unassembled WGS sequence"/>
</dbReference>